<sequence>MSSSVATLIGQHPSNPCQDTHLISGSSKSWTKPFPYIANLIVHSRMQSDQATQADFRAFHPEYDDDSLRLQEHGNAPNERSYRMNSEEDGVTWFHTEVSNVVLAAFKRYPHIVQASHDRPMSESRDDHTVDVAYSVYTGGARKHMAIGEFKRGPISAKQWQQGKLTRHLRRACPRNFEGQHTHFILASALG</sequence>
<organism evidence="1 2">
    <name type="scientific">Tolypocladium paradoxum</name>
    <dbReference type="NCBI Taxonomy" id="94208"/>
    <lineage>
        <taxon>Eukaryota</taxon>
        <taxon>Fungi</taxon>
        <taxon>Dikarya</taxon>
        <taxon>Ascomycota</taxon>
        <taxon>Pezizomycotina</taxon>
        <taxon>Sordariomycetes</taxon>
        <taxon>Hypocreomycetidae</taxon>
        <taxon>Hypocreales</taxon>
        <taxon>Ophiocordycipitaceae</taxon>
        <taxon>Tolypocladium</taxon>
    </lineage>
</organism>
<keyword evidence="2" id="KW-1185">Reference proteome</keyword>
<proteinExistence type="predicted"/>
<name>A0A2S4KQM1_9HYPO</name>
<dbReference type="EMBL" id="PKSG01000844">
    <property type="protein sequence ID" value="POR32477.1"/>
    <property type="molecule type" value="Genomic_DNA"/>
</dbReference>
<reference evidence="1 2" key="1">
    <citation type="submission" date="2018-01" db="EMBL/GenBank/DDBJ databases">
        <title>Harnessing the power of phylogenomics to disentangle the directionality and signatures of interkingdom host jumping in the parasitic fungal genus Tolypocladium.</title>
        <authorList>
            <person name="Quandt C.A."/>
            <person name="Patterson W."/>
            <person name="Spatafora J.W."/>
        </authorList>
    </citation>
    <scope>NUCLEOTIDE SEQUENCE [LARGE SCALE GENOMIC DNA]</scope>
    <source>
        <strain evidence="1 2">NRBC 100945</strain>
    </source>
</reference>
<evidence type="ECO:0000313" key="2">
    <source>
        <dbReference type="Proteomes" id="UP000237481"/>
    </source>
</evidence>
<comment type="caution">
    <text evidence="1">The sequence shown here is derived from an EMBL/GenBank/DDBJ whole genome shotgun (WGS) entry which is preliminary data.</text>
</comment>
<protein>
    <submittedName>
        <fullName evidence="1">Uncharacterized protein</fullName>
    </submittedName>
</protein>
<dbReference type="AlphaFoldDB" id="A0A2S4KQM1"/>
<evidence type="ECO:0000313" key="1">
    <source>
        <dbReference type="EMBL" id="POR32477.1"/>
    </source>
</evidence>
<accession>A0A2S4KQM1</accession>
<dbReference type="OrthoDB" id="5237031at2759"/>
<dbReference type="Proteomes" id="UP000237481">
    <property type="component" value="Unassembled WGS sequence"/>
</dbReference>
<gene>
    <name evidence="1" type="ORF">TPAR_07323</name>
</gene>